<dbReference type="AlphaFoldDB" id="A0A5J9VIU0"/>
<feature type="non-terminal residue" evidence="5">
    <location>
        <position position="1"/>
    </location>
</feature>
<dbReference type="GO" id="GO:0006887">
    <property type="term" value="P:exocytosis"/>
    <property type="evidence" value="ECO:0007669"/>
    <property type="project" value="UniProtKB-KW"/>
</dbReference>
<comment type="similarity">
    <text evidence="1 3">Belongs to the EXO70 family.</text>
</comment>
<gene>
    <name evidence="5" type="ORF">EJB05_18055</name>
</gene>
<dbReference type="SUPFAM" id="SSF74788">
    <property type="entry name" value="Cullin repeat-like"/>
    <property type="match status" value="1"/>
</dbReference>
<proteinExistence type="inferred from homology"/>
<dbReference type="Proteomes" id="UP000324897">
    <property type="component" value="Unassembled WGS sequence"/>
</dbReference>
<evidence type="ECO:0000256" key="2">
    <source>
        <dbReference type="ARBA" id="ARBA00022448"/>
    </source>
</evidence>
<keyword evidence="2 3" id="KW-0813">Transport</keyword>
<name>A0A5J9VIU0_9POAL</name>
<evidence type="ECO:0000259" key="4">
    <source>
        <dbReference type="Pfam" id="PF03081"/>
    </source>
</evidence>
<dbReference type="Gene3D" id="1.20.1280.170">
    <property type="entry name" value="Exocyst complex component Exo70"/>
    <property type="match status" value="1"/>
</dbReference>
<dbReference type="PANTHER" id="PTHR12542:SF25">
    <property type="entry name" value="EXOCYST SUBUNIT EXO70 FAMILY PROTEIN"/>
    <property type="match status" value="1"/>
</dbReference>
<evidence type="ECO:0000256" key="1">
    <source>
        <dbReference type="ARBA" id="ARBA00006756"/>
    </source>
</evidence>
<evidence type="ECO:0000313" key="5">
    <source>
        <dbReference type="EMBL" id="TVU36139.1"/>
    </source>
</evidence>
<keyword evidence="6" id="KW-1185">Reference proteome</keyword>
<feature type="domain" description="Exocyst complex subunit Exo70 C-terminal" evidence="4">
    <location>
        <begin position="3"/>
        <end position="171"/>
    </location>
</feature>
<keyword evidence="3" id="KW-0268">Exocytosis</keyword>
<dbReference type="OrthoDB" id="1922221at2759"/>
<reference evidence="5 6" key="1">
    <citation type="journal article" date="2019" name="Sci. Rep.">
        <title>A high-quality genome of Eragrostis curvula grass provides insights into Poaceae evolution and supports new strategies to enhance forage quality.</title>
        <authorList>
            <person name="Carballo J."/>
            <person name="Santos B.A.C.M."/>
            <person name="Zappacosta D."/>
            <person name="Garbus I."/>
            <person name="Selva J.P."/>
            <person name="Gallo C.A."/>
            <person name="Diaz A."/>
            <person name="Albertini E."/>
            <person name="Caccamo M."/>
            <person name="Echenique V."/>
        </authorList>
    </citation>
    <scope>NUCLEOTIDE SEQUENCE [LARGE SCALE GENOMIC DNA]</scope>
    <source>
        <strain evidence="6">cv. Victoria</strain>
        <tissue evidence="5">Leaf</tissue>
    </source>
</reference>
<dbReference type="InterPro" id="IPR046364">
    <property type="entry name" value="Exo70_C"/>
</dbReference>
<dbReference type="GO" id="GO:0015031">
    <property type="term" value="P:protein transport"/>
    <property type="evidence" value="ECO:0007669"/>
    <property type="project" value="UniProtKB-KW"/>
</dbReference>
<dbReference type="Pfam" id="PF03081">
    <property type="entry name" value="Exo70_C"/>
    <property type="match status" value="1"/>
</dbReference>
<sequence length="204" mass="22135">MGLVTALEHSLEEKSALICGDAGGSAHLFLANNLSFVLNRTADADVASLLGDEWVARRQSKLEQHVASYVEVCWVPVVASLETAAGSNGKPAILSKNGKPTKALTKFNAAFKKAHDNQVCLEVPDPALRATLRKRVSETVVPAYIAFMQKHPRLQKSVIYSVDHLAELLSELFEGEAAGGRRSYSRGWQEILQFIGVIFSSSGK</sequence>
<comment type="function">
    <text evidence="3">Component of the exocyst complex.</text>
</comment>
<keyword evidence="3" id="KW-0653">Protein transport</keyword>
<evidence type="ECO:0000256" key="3">
    <source>
        <dbReference type="RuleBase" id="RU365026"/>
    </source>
</evidence>
<accession>A0A5J9VIU0</accession>
<dbReference type="GO" id="GO:0000145">
    <property type="term" value="C:exocyst"/>
    <property type="evidence" value="ECO:0007669"/>
    <property type="project" value="InterPro"/>
</dbReference>
<comment type="caution">
    <text evidence="5">The sequence shown here is derived from an EMBL/GenBank/DDBJ whole genome shotgun (WGS) entry which is preliminary data.</text>
</comment>
<dbReference type="GO" id="GO:0005546">
    <property type="term" value="F:phosphatidylinositol-4,5-bisphosphate binding"/>
    <property type="evidence" value="ECO:0007669"/>
    <property type="project" value="InterPro"/>
</dbReference>
<organism evidence="5 6">
    <name type="scientific">Eragrostis curvula</name>
    <name type="common">weeping love grass</name>
    <dbReference type="NCBI Taxonomy" id="38414"/>
    <lineage>
        <taxon>Eukaryota</taxon>
        <taxon>Viridiplantae</taxon>
        <taxon>Streptophyta</taxon>
        <taxon>Embryophyta</taxon>
        <taxon>Tracheophyta</taxon>
        <taxon>Spermatophyta</taxon>
        <taxon>Magnoliopsida</taxon>
        <taxon>Liliopsida</taxon>
        <taxon>Poales</taxon>
        <taxon>Poaceae</taxon>
        <taxon>PACMAD clade</taxon>
        <taxon>Chloridoideae</taxon>
        <taxon>Eragrostideae</taxon>
        <taxon>Eragrostidinae</taxon>
        <taxon>Eragrostis</taxon>
    </lineage>
</organism>
<protein>
    <recommendedName>
        <fullName evidence="3">Exocyst subunit Exo70 family protein</fullName>
    </recommendedName>
</protein>
<dbReference type="PANTHER" id="PTHR12542">
    <property type="entry name" value="EXOCYST COMPLEX PROTEIN EXO70"/>
    <property type="match status" value="1"/>
</dbReference>
<dbReference type="InterPro" id="IPR004140">
    <property type="entry name" value="Exo70"/>
</dbReference>
<dbReference type="EMBL" id="RWGY01000009">
    <property type="protein sequence ID" value="TVU36139.1"/>
    <property type="molecule type" value="Genomic_DNA"/>
</dbReference>
<dbReference type="InterPro" id="IPR016159">
    <property type="entry name" value="Cullin_repeat-like_dom_sf"/>
</dbReference>
<dbReference type="Gramene" id="TVU36139">
    <property type="protein sequence ID" value="TVU36139"/>
    <property type="gene ID" value="EJB05_18055"/>
</dbReference>
<evidence type="ECO:0000313" key="6">
    <source>
        <dbReference type="Proteomes" id="UP000324897"/>
    </source>
</evidence>